<dbReference type="InterPro" id="IPR000719">
    <property type="entry name" value="Prot_kinase_dom"/>
</dbReference>
<dbReference type="SMART" id="SM00220">
    <property type="entry name" value="S_TKc"/>
    <property type="match status" value="1"/>
</dbReference>
<evidence type="ECO:0000313" key="3">
    <source>
        <dbReference type="EMBL" id="KAK0620776.1"/>
    </source>
</evidence>
<feature type="region of interest" description="Disordered" evidence="1">
    <location>
        <begin position="1"/>
        <end position="37"/>
    </location>
</feature>
<keyword evidence="3" id="KW-0808">Transferase</keyword>
<feature type="region of interest" description="Disordered" evidence="1">
    <location>
        <begin position="556"/>
        <end position="580"/>
    </location>
</feature>
<proteinExistence type="predicted"/>
<gene>
    <name evidence="3" type="ORF">B0T14DRAFT_555626</name>
</gene>
<keyword evidence="3" id="KW-0418">Kinase</keyword>
<protein>
    <submittedName>
        <fullName evidence="3">Kinase-like domain-containing protein</fullName>
    </submittedName>
</protein>
<dbReference type="Proteomes" id="UP001175000">
    <property type="component" value="Unassembled WGS sequence"/>
</dbReference>
<name>A0AA39WSM2_9PEZI</name>
<dbReference type="PROSITE" id="PS50011">
    <property type="entry name" value="PROTEIN_KINASE_DOM"/>
    <property type="match status" value="1"/>
</dbReference>
<evidence type="ECO:0000256" key="1">
    <source>
        <dbReference type="SAM" id="MobiDB-lite"/>
    </source>
</evidence>
<keyword evidence="4" id="KW-1185">Reference proteome</keyword>
<dbReference type="CDD" id="cd00180">
    <property type="entry name" value="PKc"/>
    <property type="match status" value="1"/>
</dbReference>
<dbReference type="GO" id="GO:0005524">
    <property type="term" value="F:ATP binding"/>
    <property type="evidence" value="ECO:0007669"/>
    <property type="project" value="InterPro"/>
</dbReference>
<dbReference type="GO" id="GO:0004674">
    <property type="term" value="F:protein serine/threonine kinase activity"/>
    <property type="evidence" value="ECO:0007669"/>
    <property type="project" value="TreeGrafter"/>
</dbReference>
<dbReference type="PANTHER" id="PTHR24359">
    <property type="entry name" value="SERINE/THREONINE-PROTEIN KINASE SBK1"/>
    <property type="match status" value="1"/>
</dbReference>
<comment type="caution">
    <text evidence="3">The sequence shown here is derived from an EMBL/GenBank/DDBJ whole genome shotgun (WGS) entry which is preliminary data.</text>
</comment>
<organism evidence="3 4">
    <name type="scientific">Immersiella caudata</name>
    <dbReference type="NCBI Taxonomy" id="314043"/>
    <lineage>
        <taxon>Eukaryota</taxon>
        <taxon>Fungi</taxon>
        <taxon>Dikarya</taxon>
        <taxon>Ascomycota</taxon>
        <taxon>Pezizomycotina</taxon>
        <taxon>Sordariomycetes</taxon>
        <taxon>Sordariomycetidae</taxon>
        <taxon>Sordariales</taxon>
        <taxon>Lasiosphaeriaceae</taxon>
        <taxon>Immersiella</taxon>
    </lineage>
</organism>
<reference evidence="3" key="1">
    <citation type="submission" date="2023-06" db="EMBL/GenBank/DDBJ databases">
        <title>Genome-scale phylogeny and comparative genomics of the fungal order Sordariales.</title>
        <authorList>
            <consortium name="Lawrence Berkeley National Laboratory"/>
            <person name="Hensen N."/>
            <person name="Bonometti L."/>
            <person name="Westerberg I."/>
            <person name="Brannstrom I.O."/>
            <person name="Guillou S."/>
            <person name="Cros-Aarteil S."/>
            <person name="Calhoun S."/>
            <person name="Haridas S."/>
            <person name="Kuo A."/>
            <person name="Mondo S."/>
            <person name="Pangilinan J."/>
            <person name="Riley R."/>
            <person name="Labutti K."/>
            <person name="Andreopoulos B."/>
            <person name="Lipzen A."/>
            <person name="Chen C."/>
            <person name="Yanf M."/>
            <person name="Daum C."/>
            <person name="Ng V."/>
            <person name="Clum A."/>
            <person name="Steindorff A."/>
            <person name="Ohm R."/>
            <person name="Martin F."/>
            <person name="Silar P."/>
            <person name="Natvig D."/>
            <person name="Lalanne C."/>
            <person name="Gautier V."/>
            <person name="Ament-Velasquez S.L."/>
            <person name="Kruys A."/>
            <person name="Hutchinson M.I."/>
            <person name="Powell A.J."/>
            <person name="Barry K."/>
            <person name="Miller A.N."/>
            <person name="Grigoriev I.V."/>
            <person name="Debuchy R."/>
            <person name="Gladieux P."/>
            <person name="Thoren M.H."/>
            <person name="Johannesson H."/>
        </authorList>
    </citation>
    <scope>NUCLEOTIDE SEQUENCE</scope>
    <source>
        <strain evidence="3">CBS 606.72</strain>
    </source>
</reference>
<evidence type="ECO:0000313" key="4">
    <source>
        <dbReference type="Proteomes" id="UP001175000"/>
    </source>
</evidence>
<dbReference type="EMBL" id="JAULSU010000004">
    <property type="protein sequence ID" value="KAK0620776.1"/>
    <property type="molecule type" value="Genomic_DNA"/>
</dbReference>
<dbReference type="InterPro" id="IPR011009">
    <property type="entry name" value="Kinase-like_dom_sf"/>
</dbReference>
<dbReference type="AlphaFoldDB" id="A0AA39WSM2"/>
<dbReference type="Gene3D" id="1.10.510.10">
    <property type="entry name" value="Transferase(Phosphotransferase) domain 1"/>
    <property type="match status" value="1"/>
</dbReference>
<dbReference type="Gene3D" id="3.30.200.20">
    <property type="entry name" value="Phosphorylase Kinase, domain 1"/>
    <property type="match status" value="1"/>
</dbReference>
<dbReference type="Pfam" id="PF00069">
    <property type="entry name" value="Pkinase"/>
    <property type="match status" value="1"/>
</dbReference>
<dbReference type="PANTHER" id="PTHR24359:SF37">
    <property type="entry name" value="PROTEIN KINASE DOMAIN-CONTAINING PROTEIN"/>
    <property type="match status" value="1"/>
</dbReference>
<accession>A0AA39WSM2</accession>
<evidence type="ECO:0000259" key="2">
    <source>
        <dbReference type="PROSITE" id="PS50011"/>
    </source>
</evidence>
<feature type="domain" description="Protein kinase" evidence="2">
    <location>
        <begin position="194"/>
        <end position="506"/>
    </location>
</feature>
<sequence>MGDHDDPSLGTKSWIPDNDFAPAFGFGPRDVEAEAGEDDVPPLVGNDLKFQRGSPLPDTGGPAPFIDLPDTAPPPFASYERFNSGASSTVYRAQVLGSHDIITSTPCEPQPSEVTTARSVEYSNTFEWVFEETNRQQHTWGNIPGSLASEKQPLWTKGMPGIGKSMLMAFILRRLGKGDGMEPCCTSHWLYKAYEGFSSVSKNRFGLVNYGTTTHPHVAVKELRSDDKLAFARELQALRRLNNEPHRHIVSLLASYRHRERYHLVFPWADSDLSMFWRLNPNPQPTRELASWVVGQMTGLTDALGKVHGSLGNSNDGPGNKTDWYGRHGDIKPSNILWFREKEYGVLQLADFGLSSMSRSRDADHKQMDERPIRYTPAYRAPEFMLPQDHIGQKSDIFSLGCVFMEFLTWYLLGASAVDELASLRADDPDQAPSTGDAFFEAVRASGNEGARLKPKIKEWITRLQNHRRSSCLTNDLLRLVLAEMLVIESSLRSTARDILDRLARIDQDLNNDDSYVMSKEARCLELDYVDDNLWDPSGYPSSPDRDCPQVYSTMQSSVHVSNRKRKNSNDTETSKRPHQRKFGCPYLKAGYPQEHILRCHTPASFKNPLICGRCLESFKSQELVVQHLQASPPCLIKSPEIINGKMGLEQVMNLHSMKRKRPDMTEEDQWFEIYRVIFPSEDLPASPYHEDLTISSFNTISTESSTGISEYKDHLRRPMSEVEQLALGEKLGSRVGISNPETCKMLAAAFREEQLKDVQEFGRQKLEPVYGMPVLNNATPKAEAAGVEAQVGDAVPCVGAGHGDPEWWLNFELDDGEFGLEA</sequence>
<dbReference type="SUPFAM" id="SSF56112">
    <property type="entry name" value="Protein kinase-like (PK-like)"/>
    <property type="match status" value="1"/>
</dbReference>